<evidence type="ECO:0000256" key="3">
    <source>
        <dbReference type="ARBA" id="ARBA00022490"/>
    </source>
</evidence>
<dbReference type="Proteomes" id="UP000008225">
    <property type="component" value="Chromosome 6"/>
</dbReference>
<evidence type="ECO:0000256" key="5">
    <source>
        <dbReference type="ARBA" id="ARBA00023054"/>
    </source>
</evidence>
<evidence type="ECO:0000313" key="16">
    <source>
        <dbReference type="Proteomes" id="UP000008225"/>
    </source>
</evidence>
<evidence type="ECO:0000256" key="12">
    <source>
        <dbReference type="SAM" id="MobiDB-lite"/>
    </source>
</evidence>
<dbReference type="FunCoup" id="F6SE49">
    <property type="interactions" value="393"/>
</dbReference>
<evidence type="ECO:0000256" key="9">
    <source>
        <dbReference type="ARBA" id="ARBA00070492"/>
    </source>
</evidence>
<sequence length="624" mass="70896">MNSAVVRRTQEALGKVIRRPPLTEKLLSKPPFRYLHDIITEVIRMTGFMKGLYTDTEMKSDNVKDKDAKISFLQKAIDVVVMVSGEPLLAKPARIVAGHEPERTNELLQIIGKCCLNKLSSDDAVRRVLAGEKGEVKGRASLASRSQELDNKNVQEESRVHKDTEGRRDSEIKERSTSRDQKQKEELKEDSKPREKDKGKEKAKENGGDRHREGERERARARARPESERQKDRGNRERVRDSEHQKETERKSEGGKEKERLRDRDREHDWDKGKDRDRRGVKNGEHSRDPDREKNREHNKPEKKSASSGEMSKKLSDGTFKDSKAETETQISTRPSKSLTTKTSRRRSKSSVEGDSTSDAEGDAGPAGQDQTEVSEIPEISNELSSSIRRIPRPGSARPAPPRVKRQDSAEALPLERSGSGKTVSNVITESHNSDNEEDDQFVVEAAPQLSEMSEIEMVAAVDLEEEKHGGLVKKILETKKDYEKLQQSLKPGEKERSLVFESAWKKEKDIVSKEIEKLRMSVQTLCKSALPLGKIMDYIQEDSDAMQNELQLWRAENRQHAEALQQEQSITDCAVEPLKAELAELEQLIKDQQDKICAVKANVLRNEEKIQKMVYSINSTSRR</sequence>
<dbReference type="InterPro" id="IPR018799">
    <property type="entry name" value="TRAF3IP1"/>
</dbReference>
<reference evidence="15" key="3">
    <citation type="submission" date="2025-09" db="UniProtKB">
        <authorList>
            <consortium name="Ensembl"/>
        </authorList>
    </citation>
    <scope>IDENTIFICATION</scope>
</reference>
<protein>
    <recommendedName>
        <fullName evidence="9">TRAF3-interacting protein 1</fullName>
    </recommendedName>
    <alternativeName>
        <fullName evidence="11">Intraflagellar transport protein 54 homolog</fullName>
    </alternativeName>
    <alternativeName>
        <fullName evidence="10">Microtubule-interacting protein associated with TRAF3</fullName>
    </alternativeName>
</protein>
<evidence type="ECO:0000313" key="15">
    <source>
        <dbReference type="Ensembl" id="ENSCJAP00000000722.4"/>
    </source>
</evidence>
<dbReference type="GO" id="GO:0008017">
    <property type="term" value="F:microtubule binding"/>
    <property type="evidence" value="ECO:0007669"/>
    <property type="project" value="InterPro"/>
</dbReference>
<keyword evidence="3" id="KW-0963">Cytoplasm</keyword>
<organism evidence="15 16">
    <name type="scientific">Callithrix jacchus</name>
    <name type="common">White-tufted-ear marmoset</name>
    <name type="synonym">Simia Jacchus</name>
    <dbReference type="NCBI Taxonomy" id="9483"/>
    <lineage>
        <taxon>Eukaryota</taxon>
        <taxon>Metazoa</taxon>
        <taxon>Chordata</taxon>
        <taxon>Craniata</taxon>
        <taxon>Vertebrata</taxon>
        <taxon>Euteleostomi</taxon>
        <taxon>Mammalia</taxon>
        <taxon>Eutheria</taxon>
        <taxon>Euarchontoglires</taxon>
        <taxon>Primates</taxon>
        <taxon>Haplorrhini</taxon>
        <taxon>Platyrrhini</taxon>
        <taxon>Cebidae</taxon>
        <taxon>Callitrichinae</taxon>
        <taxon>Callithrix</taxon>
        <taxon>Callithrix</taxon>
    </lineage>
</organism>
<dbReference type="PANTHER" id="PTHR31363">
    <property type="entry name" value="TRAF3-INTERACTING PROTEIN 1"/>
    <property type="match status" value="1"/>
</dbReference>
<dbReference type="InterPro" id="IPR041476">
    <property type="entry name" value="TRAF3IP1_C"/>
</dbReference>
<dbReference type="GO" id="GO:0036064">
    <property type="term" value="C:ciliary basal body"/>
    <property type="evidence" value="ECO:0007669"/>
    <property type="project" value="TreeGrafter"/>
</dbReference>
<evidence type="ECO:0000256" key="7">
    <source>
        <dbReference type="ARBA" id="ARBA00023273"/>
    </source>
</evidence>
<feature type="region of interest" description="Disordered" evidence="12">
    <location>
        <begin position="135"/>
        <end position="440"/>
    </location>
</feature>
<reference evidence="15" key="1">
    <citation type="submission" date="2009-03" db="EMBL/GenBank/DDBJ databases">
        <authorList>
            <person name="Warren W."/>
            <person name="Ye L."/>
            <person name="Minx P."/>
            <person name="Worley K."/>
            <person name="Gibbs R."/>
            <person name="Wilson R.K."/>
        </authorList>
    </citation>
    <scope>NUCLEOTIDE SEQUENCE [LARGE SCALE GENOMIC DNA]</scope>
</reference>
<reference evidence="15" key="2">
    <citation type="submission" date="2025-08" db="UniProtKB">
        <authorList>
            <consortium name="Ensembl"/>
        </authorList>
    </citation>
    <scope>IDENTIFICATION</scope>
</reference>
<dbReference type="GO" id="GO:0042073">
    <property type="term" value="P:intraciliary transport"/>
    <property type="evidence" value="ECO:0007669"/>
    <property type="project" value="TreeGrafter"/>
</dbReference>
<feature type="compositionally biased region" description="Low complexity" evidence="12">
    <location>
        <begin position="332"/>
        <end position="342"/>
    </location>
</feature>
<feature type="domain" description="TRAF3-interacting protein 1 N-terminal" evidence="13">
    <location>
        <begin position="5"/>
        <end position="116"/>
    </location>
</feature>
<dbReference type="RefSeq" id="XP_035162117.2">
    <property type="nucleotide sequence ID" value="XM_035306226.2"/>
</dbReference>
<dbReference type="HOGENOM" id="CLU_023216_0_0_1"/>
<evidence type="ECO:0000256" key="6">
    <source>
        <dbReference type="ARBA" id="ARBA00023212"/>
    </source>
</evidence>
<name>F6SE49_CALJA</name>
<feature type="domain" description="TRAF3-interacting protein 1 C-terminal" evidence="14">
    <location>
        <begin position="465"/>
        <end position="618"/>
    </location>
</feature>
<evidence type="ECO:0000256" key="4">
    <source>
        <dbReference type="ARBA" id="ARBA00022794"/>
    </source>
</evidence>
<dbReference type="Gene3D" id="1.10.418.50">
    <property type="entry name" value="Microtubule-binding protein MIP-T3"/>
    <property type="match status" value="1"/>
</dbReference>
<feature type="compositionally biased region" description="Basic and acidic residues" evidence="12">
    <location>
        <begin position="147"/>
        <end position="327"/>
    </location>
</feature>
<dbReference type="GO" id="GO:0048513">
    <property type="term" value="P:animal organ development"/>
    <property type="evidence" value="ECO:0007669"/>
    <property type="project" value="UniProtKB-ARBA"/>
</dbReference>
<comment type="similarity">
    <text evidence="8">Belongs to the TRAF3IP1 family.</text>
</comment>
<evidence type="ECO:0000259" key="14">
    <source>
        <dbReference type="Pfam" id="PF17749"/>
    </source>
</evidence>
<proteinExistence type="inferred from homology"/>
<keyword evidence="16" id="KW-1185">Reference proteome</keyword>
<dbReference type="PANTHER" id="PTHR31363:SF0">
    <property type="entry name" value="TRAF3-INTERACTING PROTEIN 1"/>
    <property type="match status" value="1"/>
</dbReference>
<dbReference type="Pfam" id="PF10243">
    <property type="entry name" value="MIP-T3"/>
    <property type="match status" value="1"/>
</dbReference>
<dbReference type="GO" id="GO:0001738">
    <property type="term" value="P:morphogenesis of a polarized epithelium"/>
    <property type="evidence" value="ECO:0007669"/>
    <property type="project" value="UniProtKB-ARBA"/>
</dbReference>
<dbReference type="GO" id="GO:0032480">
    <property type="term" value="P:negative regulation of type I interferon production"/>
    <property type="evidence" value="ECO:0007669"/>
    <property type="project" value="UniProtKB-ARBA"/>
</dbReference>
<dbReference type="GO" id="GO:0060271">
    <property type="term" value="P:cilium assembly"/>
    <property type="evidence" value="ECO:0007669"/>
    <property type="project" value="TreeGrafter"/>
</dbReference>
<dbReference type="GO" id="GO:0050687">
    <property type="term" value="P:negative regulation of defense response to virus"/>
    <property type="evidence" value="ECO:0007669"/>
    <property type="project" value="UniProtKB-ARBA"/>
</dbReference>
<evidence type="ECO:0000256" key="10">
    <source>
        <dbReference type="ARBA" id="ARBA00079491"/>
    </source>
</evidence>
<dbReference type="GO" id="GO:0048731">
    <property type="term" value="P:system development"/>
    <property type="evidence" value="ECO:0007669"/>
    <property type="project" value="UniProtKB-ARBA"/>
</dbReference>
<accession>F6SE49</accession>
<keyword evidence="6" id="KW-0206">Cytoskeleton</keyword>
<dbReference type="Ensembl" id="ENSCJAT00000000772.4">
    <property type="protein sequence ID" value="ENSCJAP00000000722.4"/>
    <property type="gene ID" value="ENSCJAG00000000419.5"/>
</dbReference>
<dbReference type="GO" id="GO:0070507">
    <property type="term" value="P:regulation of microtubule cytoskeleton organization"/>
    <property type="evidence" value="ECO:0007669"/>
    <property type="project" value="TreeGrafter"/>
</dbReference>
<dbReference type="InterPro" id="IPR042576">
    <property type="entry name" value="TRAF3IP1_N_sf"/>
</dbReference>
<dbReference type="GO" id="GO:0005930">
    <property type="term" value="C:axoneme"/>
    <property type="evidence" value="ECO:0007669"/>
    <property type="project" value="UniProtKB-SubCell"/>
</dbReference>
<feature type="compositionally biased region" description="Low complexity" evidence="12">
    <location>
        <begin position="385"/>
        <end position="398"/>
    </location>
</feature>
<dbReference type="InterPro" id="IPR040468">
    <property type="entry name" value="TRAF3IP1_N"/>
</dbReference>
<dbReference type="GeneTree" id="ENSGT00720000108822"/>
<evidence type="ECO:0000259" key="13">
    <source>
        <dbReference type="Pfam" id="PF10243"/>
    </source>
</evidence>
<dbReference type="Bgee" id="ENSCJAG00000000419">
    <property type="expression patterns" value="Expressed in liver and 6 other cell types or tissues"/>
</dbReference>
<keyword evidence="4" id="KW-0970">Cilium biogenesis/degradation</keyword>
<dbReference type="InParanoid" id="F6SE49"/>
<comment type="subcellular location">
    <subcellularLocation>
        <location evidence="2">Cytoplasm</location>
        <location evidence="2">Cytoskeleton</location>
        <location evidence="2">Cilium axoneme</location>
    </subcellularLocation>
    <subcellularLocation>
        <location evidence="1">Cytoplasm</location>
        <location evidence="1">Cytoskeleton</location>
        <location evidence="1">Cilium basal body</location>
    </subcellularLocation>
</comment>
<dbReference type="CTD" id="26146"/>
<keyword evidence="5" id="KW-0175">Coiled coil</keyword>
<evidence type="ECO:0000256" key="8">
    <source>
        <dbReference type="ARBA" id="ARBA00043971"/>
    </source>
</evidence>
<dbReference type="GeneID" id="100411296"/>
<keyword evidence="7" id="KW-0966">Cell projection</keyword>
<dbReference type="AlphaFoldDB" id="F6SE49"/>
<gene>
    <name evidence="15" type="primary">TRAF3IP1</name>
</gene>
<dbReference type="FunFam" id="1.10.418.50:FF:000001">
    <property type="entry name" value="TRAF3-interacting protein 1 isoform X1"/>
    <property type="match status" value="1"/>
</dbReference>
<evidence type="ECO:0000256" key="2">
    <source>
        <dbReference type="ARBA" id="ARBA00004430"/>
    </source>
</evidence>
<dbReference type="Pfam" id="PF17749">
    <property type="entry name" value="MIP-T3_C"/>
    <property type="match status" value="1"/>
</dbReference>
<dbReference type="STRING" id="9483.ENSCJAP00000000722"/>
<evidence type="ECO:0000256" key="1">
    <source>
        <dbReference type="ARBA" id="ARBA00004120"/>
    </source>
</evidence>
<evidence type="ECO:0000256" key="11">
    <source>
        <dbReference type="ARBA" id="ARBA00082455"/>
    </source>
</evidence>
<dbReference type="GO" id="GO:0030992">
    <property type="term" value="C:intraciliary transport particle B"/>
    <property type="evidence" value="ECO:0007669"/>
    <property type="project" value="TreeGrafter"/>
</dbReference>
<feature type="compositionally biased region" description="Polar residues" evidence="12">
    <location>
        <begin position="420"/>
        <end position="431"/>
    </location>
</feature>